<keyword evidence="2" id="KW-1185">Reference proteome</keyword>
<sequence>MGEMGEVLVGGGEGEDDIENLKRSERFRSKDVIEIKKIMLVHNRGILEMLWYGVDDSKEVFCSRMDIEWI</sequence>
<reference evidence="1" key="2">
    <citation type="submission" date="2022-01" db="EMBL/GenBank/DDBJ databases">
        <authorList>
            <person name="Yamashiro T."/>
            <person name="Shiraishi A."/>
            <person name="Satake H."/>
            <person name="Nakayama K."/>
        </authorList>
    </citation>
    <scope>NUCLEOTIDE SEQUENCE</scope>
</reference>
<dbReference type="Proteomes" id="UP001151760">
    <property type="component" value="Unassembled WGS sequence"/>
</dbReference>
<accession>A0ABQ5FM03</accession>
<gene>
    <name evidence="1" type="ORF">Tco_1007065</name>
</gene>
<protein>
    <submittedName>
        <fullName evidence="1">Uncharacterized protein</fullName>
    </submittedName>
</protein>
<evidence type="ECO:0000313" key="1">
    <source>
        <dbReference type="EMBL" id="GJT63532.1"/>
    </source>
</evidence>
<evidence type="ECO:0000313" key="2">
    <source>
        <dbReference type="Proteomes" id="UP001151760"/>
    </source>
</evidence>
<reference evidence="1" key="1">
    <citation type="journal article" date="2022" name="Int. J. Mol. Sci.">
        <title>Draft Genome of Tanacetum Coccineum: Genomic Comparison of Closely Related Tanacetum-Family Plants.</title>
        <authorList>
            <person name="Yamashiro T."/>
            <person name="Shiraishi A."/>
            <person name="Nakayama K."/>
            <person name="Satake H."/>
        </authorList>
    </citation>
    <scope>NUCLEOTIDE SEQUENCE</scope>
</reference>
<name>A0ABQ5FM03_9ASTR</name>
<comment type="caution">
    <text evidence="1">The sequence shown here is derived from an EMBL/GenBank/DDBJ whole genome shotgun (WGS) entry which is preliminary data.</text>
</comment>
<proteinExistence type="predicted"/>
<dbReference type="EMBL" id="BQNB010017468">
    <property type="protein sequence ID" value="GJT63532.1"/>
    <property type="molecule type" value="Genomic_DNA"/>
</dbReference>
<organism evidence="1 2">
    <name type="scientific">Tanacetum coccineum</name>
    <dbReference type="NCBI Taxonomy" id="301880"/>
    <lineage>
        <taxon>Eukaryota</taxon>
        <taxon>Viridiplantae</taxon>
        <taxon>Streptophyta</taxon>
        <taxon>Embryophyta</taxon>
        <taxon>Tracheophyta</taxon>
        <taxon>Spermatophyta</taxon>
        <taxon>Magnoliopsida</taxon>
        <taxon>eudicotyledons</taxon>
        <taxon>Gunneridae</taxon>
        <taxon>Pentapetalae</taxon>
        <taxon>asterids</taxon>
        <taxon>campanulids</taxon>
        <taxon>Asterales</taxon>
        <taxon>Asteraceae</taxon>
        <taxon>Asteroideae</taxon>
        <taxon>Anthemideae</taxon>
        <taxon>Anthemidinae</taxon>
        <taxon>Tanacetum</taxon>
    </lineage>
</organism>